<gene>
    <name evidence="3" type="ORF">B0F90DRAFT_1704064</name>
</gene>
<feature type="compositionally biased region" description="Basic and acidic residues" evidence="1">
    <location>
        <begin position="200"/>
        <end position="211"/>
    </location>
</feature>
<evidence type="ECO:0000256" key="2">
    <source>
        <dbReference type="SAM" id="Phobius"/>
    </source>
</evidence>
<feature type="compositionally biased region" description="Pro residues" evidence="1">
    <location>
        <begin position="223"/>
        <end position="232"/>
    </location>
</feature>
<reference evidence="3" key="1">
    <citation type="journal article" date="2022" name="New Phytol.">
        <title>Evolutionary transition to the ectomycorrhizal habit in the genomes of a hyperdiverse lineage of mushroom-forming fungi.</title>
        <authorList>
            <person name="Looney B."/>
            <person name="Miyauchi S."/>
            <person name="Morin E."/>
            <person name="Drula E."/>
            <person name="Courty P.E."/>
            <person name="Kohler A."/>
            <person name="Kuo A."/>
            <person name="LaButti K."/>
            <person name="Pangilinan J."/>
            <person name="Lipzen A."/>
            <person name="Riley R."/>
            <person name="Andreopoulos W."/>
            <person name="He G."/>
            <person name="Johnson J."/>
            <person name="Nolan M."/>
            <person name="Tritt A."/>
            <person name="Barry K.W."/>
            <person name="Grigoriev I.V."/>
            <person name="Nagy L.G."/>
            <person name="Hibbett D."/>
            <person name="Henrissat B."/>
            <person name="Matheny P.B."/>
            <person name="Labbe J."/>
            <person name="Martin F.M."/>
        </authorList>
    </citation>
    <scope>NUCLEOTIDE SEQUENCE</scope>
    <source>
        <strain evidence="3">BPL690</strain>
    </source>
</reference>
<protein>
    <submittedName>
        <fullName evidence="3">Uncharacterized protein</fullName>
    </submittedName>
</protein>
<evidence type="ECO:0000313" key="4">
    <source>
        <dbReference type="Proteomes" id="UP001203297"/>
    </source>
</evidence>
<proteinExistence type="predicted"/>
<dbReference type="AlphaFoldDB" id="A0AAD4M6N9"/>
<sequence>MLVSKRESPPPHCTPISSSIRICWVDLLVIFLILLVIAYVLLGVPLTAHLGKMLRGKRRSSNPPLFSSGSSSSRNTTSQRSHTMSSRRQDSEETLLEEPVNVGNHKVDDAPHDPFLIVQPSLNDSLLVKQGLVEETMLPPLTHIAHDVQCRMSQVSRSGSTPDSSSRTRSESSTGTNVILQPTRSQSGTISRGTIGFSTKESRMTQDKSSGDSDEIESEVGDVPPPPPPAYTPFPVGQGRGRSGSYDGYVIEIMRS</sequence>
<keyword evidence="4" id="KW-1185">Reference proteome</keyword>
<accession>A0AAD4M6N9</accession>
<keyword evidence="2" id="KW-1133">Transmembrane helix</keyword>
<feature type="compositionally biased region" description="Low complexity" evidence="1">
    <location>
        <begin position="156"/>
        <end position="174"/>
    </location>
</feature>
<feature type="compositionally biased region" description="Low complexity" evidence="1">
    <location>
        <begin position="61"/>
        <end position="81"/>
    </location>
</feature>
<keyword evidence="2" id="KW-0812">Transmembrane</keyword>
<feature type="region of interest" description="Disordered" evidence="1">
    <location>
        <begin position="152"/>
        <end position="249"/>
    </location>
</feature>
<organism evidence="3 4">
    <name type="scientific">Multifurca ochricompacta</name>
    <dbReference type="NCBI Taxonomy" id="376703"/>
    <lineage>
        <taxon>Eukaryota</taxon>
        <taxon>Fungi</taxon>
        <taxon>Dikarya</taxon>
        <taxon>Basidiomycota</taxon>
        <taxon>Agaricomycotina</taxon>
        <taxon>Agaricomycetes</taxon>
        <taxon>Russulales</taxon>
        <taxon>Russulaceae</taxon>
        <taxon>Multifurca</taxon>
    </lineage>
</organism>
<evidence type="ECO:0000256" key="1">
    <source>
        <dbReference type="SAM" id="MobiDB-lite"/>
    </source>
</evidence>
<dbReference type="EMBL" id="WTXG01000007">
    <property type="protein sequence ID" value="KAI0304258.1"/>
    <property type="molecule type" value="Genomic_DNA"/>
</dbReference>
<feature type="region of interest" description="Disordered" evidence="1">
    <location>
        <begin position="56"/>
        <end position="95"/>
    </location>
</feature>
<name>A0AAD4M6N9_9AGAM</name>
<comment type="caution">
    <text evidence="3">The sequence shown here is derived from an EMBL/GenBank/DDBJ whole genome shotgun (WGS) entry which is preliminary data.</text>
</comment>
<keyword evidence="2" id="KW-0472">Membrane</keyword>
<feature type="compositionally biased region" description="Polar residues" evidence="1">
    <location>
        <begin position="175"/>
        <end position="199"/>
    </location>
</feature>
<dbReference type="Proteomes" id="UP001203297">
    <property type="component" value="Unassembled WGS sequence"/>
</dbReference>
<evidence type="ECO:0000313" key="3">
    <source>
        <dbReference type="EMBL" id="KAI0304258.1"/>
    </source>
</evidence>
<feature type="transmembrane region" description="Helical" evidence="2">
    <location>
        <begin position="27"/>
        <end position="50"/>
    </location>
</feature>